<evidence type="ECO:0000256" key="2">
    <source>
        <dbReference type="ARBA" id="ARBA00023239"/>
    </source>
</evidence>
<dbReference type="EMBL" id="JACHVB010000060">
    <property type="protein sequence ID" value="MBC2595991.1"/>
    <property type="molecule type" value="Genomic_DNA"/>
</dbReference>
<dbReference type="SUPFAM" id="SSF51569">
    <property type="entry name" value="Aldolase"/>
    <property type="match status" value="1"/>
</dbReference>
<comment type="caution">
    <text evidence="3">The sequence shown here is derived from an EMBL/GenBank/DDBJ whole genome shotgun (WGS) entry which is preliminary data.</text>
</comment>
<dbReference type="AlphaFoldDB" id="A0A842HLI3"/>
<evidence type="ECO:0000313" key="3">
    <source>
        <dbReference type="EMBL" id="MBC2595991.1"/>
    </source>
</evidence>
<dbReference type="InterPro" id="IPR002220">
    <property type="entry name" value="DapA-like"/>
</dbReference>
<name>A0A842HLI3_9BACT</name>
<dbReference type="SMART" id="SM01130">
    <property type="entry name" value="DHDPS"/>
    <property type="match status" value="1"/>
</dbReference>
<dbReference type="PANTHER" id="PTHR12128">
    <property type="entry name" value="DIHYDRODIPICOLINATE SYNTHASE"/>
    <property type="match status" value="1"/>
</dbReference>
<protein>
    <submittedName>
        <fullName evidence="3">Dihydrodipicolinate synthase family protein</fullName>
    </submittedName>
</protein>
<dbReference type="RefSeq" id="WP_185676911.1">
    <property type="nucleotide sequence ID" value="NZ_JACHVB010000060.1"/>
</dbReference>
<dbReference type="PANTHER" id="PTHR12128:SF66">
    <property type="entry name" value="4-HYDROXY-2-OXOGLUTARATE ALDOLASE, MITOCHONDRIAL"/>
    <property type="match status" value="1"/>
</dbReference>
<sequence>MPNQSNDSPGPVRACARQRLPGGNWPVVLTPFTAAGEVDWTAYRALLRFYLDSGVAGLFAVCHSSEMDYLSEPEILRLVKEAVELAAGRVPVVASLGKCDSLTAYEERARRVAALGVDVVVFTCSTLVSEDESDDVLAERTLATAEVLPVPVGLYEAPLPYHRLIGDEAFARLAHSGQVTFFKDTCCDAERVARRVLLSEGTPLAIFNAHMPSLLSTLERGVAGYCGIGSNFFPELYSWLCAGYAADPVRAQRVLDFIMSHEPSLIEGDAYPSTAKHYLALRGVPLGLHARKHCADVLAPGLKERQLPSVRELETFMRELGPVPGVVATPMREEPVELPSS</sequence>
<dbReference type="Proteomes" id="UP000546464">
    <property type="component" value="Unassembled WGS sequence"/>
</dbReference>
<dbReference type="Gene3D" id="3.20.20.70">
    <property type="entry name" value="Aldolase class I"/>
    <property type="match status" value="1"/>
</dbReference>
<dbReference type="Pfam" id="PF00701">
    <property type="entry name" value="DHDPS"/>
    <property type="match status" value="1"/>
</dbReference>
<comment type="similarity">
    <text evidence="1">Belongs to the DapA family.</text>
</comment>
<keyword evidence="2" id="KW-0456">Lyase</keyword>
<dbReference type="CDD" id="cd00408">
    <property type="entry name" value="DHDPS-like"/>
    <property type="match status" value="1"/>
</dbReference>
<organism evidence="3 4">
    <name type="scientific">Ruficoccus amylovorans</name>
    <dbReference type="NCBI Taxonomy" id="1804625"/>
    <lineage>
        <taxon>Bacteria</taxon>
        <taxon>Pseudomonadati</taxon>
        <taxon>Verrucomicrobiota</taxon>
        <taxon>Opitutia</taxon>
        <taxon>Puniceicoccales</taxon>
        <taxon>Cerasicoccaceae</taxon>
        <taxon>Ruficoccus</taxon>
    </lineage>
</organism>
<gene>
    <name evidence="3" type="ORF">H5P28_17125</name>
</gene>
<proteinExistence type="inferred from homology"/>
<dbReference type="InterPro" id="IPR013785">
    <property type="entry name" value="Aldolase_TIM"/>
</dbReference>
<reference evidence="3 4" key="1">
    <citation type="submission" date="2020-07" db="EMBL/GenBank/DDBJ databases">
        <authorList>
            <person name="Feng X."/>
        </authorList>
    </citation>
    <scope>NUCLEOTIDE SEQUENCE [LARGE SCALE GENOMIC DNA]</scope>
    <source>
        <strain evidence="3 4">JCM31066</strain>
    </source>
</reference>
<evidence type="ECO:0000313" key="4">
    <source>
        <dbReference type="Proteomes" id="UP000546464"/>
    </source>
</evidence>
<keyword evidence="4" id="KW-1185">Reference proteome</keyword>
<evidence type="ECO:0000256" key="1">
    <source>
        <dbReference type="ARBA" id="ARBA00007592"/>
    </source>
</evidence>
<dbReference type="GO" id="GO:0008840">
    <property type="term" value="F:4-hydroxy-tetrahydrodipicolinate synthase activity"/>
    <property type="evidence" value="ECO:0007669"/>
    <property type="project" value="TreeGrafter"/>
</dbReference>
<accession>A0A842HLI3</accession>